<reference evidence="4" key="1">
    <citation type="submission" date="2017-04" db="EMBL/GenBank/DDBJ databases">
        <authorList>
            <person name="Varghese N."/>
            <person name="Submissions S."/>
        </authorList>
    </citation>
    <scope>NUCLEOTIDE SEQUENCE [LARGE SCALE GENOMIC DNA]</scope>
    <source>
        <strain evidence="4">DSM 4125</strain>
    </source>
</reference>
<accession>A0A1X7IL65</accession>
<dbReference type="EMBL" id="FXAW01000001">
    <property type="protein sequence ID" value="SMG15556.1"/>
    <property type="molecule type" value="Genomic_DNA"/>
</dbReference>
<proteinExistence type="predicted"/>
<feature type="transmembrane region" description="Helical" evidence="1">
    <location>
        <begin position="84"/>
        <end position="106"/>
    </location>
</feature>
<keyword evidence="4" id="KW-1185">Reference proteome</keyword>
<dbReference type="Proteomes" id="UP000193804">
    <property type="component" value="Unassembled WGS sequence"/>
</dbReference>
<feature type="domain" description="Gliding motility protein GldL-like N-terminal" evidence="2">
    <location>
        <begin position="98"/>
        <end position="126"/>
    </location>
</feature>
<gene>
    <name evidence="3" type="ORF">SAMN05661096_00784</name>
</gene>
<dbReference type="OrthoDB" id="1134798at2"/>
<keyword evidence="1" id="KW-0812">Transmembrane</keyword>
<feature type="transmembrane region" description="Helical" evidence="1">
    <location>
        <begin position="146"/>
        <end position="167"/>
    </location>
</feature>
<evidence type="ECO:0000256" key="1">
    <source>
        <dbReference type="SAM" id="Phobius"/>
    </source>
</evidence>
<sequence length="209" mass="23831">MITDEQLDFISQKVNSSAISSKDIQDDLIDHFCCLIEIEMQRGKSFDEAYSKAYQQTTPNGFAEIQHESFFLLNHKKIILMKQFTYISGYLFALSSTVGAFFKVMHFPGANIMLFSGLLGLSFIFLPLLLVNKFKDKVFNVMSEKLKWIFGTASIMLILLGSGFKILHLQGAMVIFGLGMISFGILFLPFLFFRMYKSSQEEAFKQEEA</sequence>
<dbReference type="STRING" id="1028.SAMN05661096_00784"/>
<name>A0A1X7IL65_9BACT</name>
<protein>
    <recommendedName>
        <fullName evidence="2">Gliding motility protein GldL-like N-terminal domain-containing protein</fullName>
    </recommendedName>
</protein>
<dbReference type="RefSeq" id="WP_085515762.1">
    <property type="nucleotide sequence ID" value="NZ_FXAW01000001.1"/>
</dbReference>
<evidence type="ECO:0000313" key="4">
    <source>
        <dbReference type="Proteomes" id="UP000193804"/>
    </source>
</evidence>
<dbReference type="Pfam" id="PF22827">
    <property type="entry name" value="GldL_N"/>
    <property type="match status" value="1"/>
</dbReference>
<evidence type="ECO:0000313" key="3">
    <source>
        <dbReference type="EMBL" id="SMG15556.1"/>
    </source>
</evidence>
<organism evidence="3 4">
    <name type="scientific">Marivirga sericea</name>
    <dbReference type="NCBI Taxonomy" id="1028"/>
    <lineage>
        <taxon>Bacteria</taxon>
        <taxon>Pseudomonadati</taxon>
        <taxon>Bacteroidota</taxon>
        <taxon>Cytophagia</taxon>
        <taxon>Cytophagales</taxon>
        <taxon>Marivirgaceae</taxon>
        <taxon>Marivirga</taxon>
    </lineage>
</organism>
<dbReference type="AlphaFoldDB" id="A0A1X7IL65"/>
<feature type="transmembrane region" description="Helical" evidence="1">
    <location>
        <begin position="112"/>
        <end position="134"/>
    </location>
</feature>
<dbReference type="InterPro" id="IPR055087">
    <property type="entry name" value="GldL-like_N"/>
</dbReference>
<keyword evidence="1" id="KW-1133">Transmembrane helix</keyword>
<keyword evidence="1" id="KW-0472">Membrane</keyword>
<evidence type="ECO:0000259" key="2">
    <source>
        <dbReference type="Pfam" id="PF22827"/>
    </source>
</evidence>
<feature type="transmembrane region" description="Helical" evidence="1">
    <location>
        <begin position="173"/>
        <end position="193"/>
    </location>
</feature>